<keyword evidence="2" id="KW-1185">Reference proteome</keyword>
<gene>
    <name evidence="1" type="ORF">OWV82_002131</name>
</gene>
<evidence type="ECO:0000313" key="2">
    <source>
        <dbReference type="Proteomes" id="UP001164539"/>
    </source>
</evidence>
<protein>
    <submittedName>
        <fullName evidence="1">Protein SIEVE ELEMENT OCCLUSION B-like</fullName>
    </submittedName>
</protein>
<sequence>MASKPTTANMPLMGGQAAAANVQQLMTNPTPATMPLMGGPRPAAANVQPQLGIQQNAAANVQQLQSPPAHVQPHLPGHQTPGHLQPHMVINRAQGSIQPQTGIRHAPAAGLQPQLANRHGMQPLIKGDRLMFSTSDDNVMLKQIQSTHVPDGREIDVKPLLQIIEDIFKRAVPSVNAISGLGTQPMVEALEDKTYQSSFLGMLEALAYLIDRISCEITCKCSGGGDAHATAMAILNMLTSYSWDAKLALALGAFAVTYGEFWLVAQSYTSNQLAKAVAILKQLPEILEHASMLKPQFDAIKNLIKAMVDISKCVFEFKQLPSHYITTDFDAISSANAHIPVAVYWTIRSILACASQLTGLTLLGREHMVSTTEAWELSSLAHKLSNMHSHLTALLHNCYKYIDEKKHIEALHNIRNLFEMLHIDNMRVLKALICQKDDLLPLVDGATKRRVNLDVLRRKNVLLLISDLDILQEELSILEQIYTESRQYPTRNESQYEVVWLPVIDPAMPWTDTKQKQFDSLQAAMPWYTVHHPSLIERAVVRFIKEDWQFGKKPILVVLDPQGRVVCPNALHMMWIWGSLAFPFTTAKEEALWREETWRLELLVDGIDPLIGNWISEGRYICLYGGEDLEWIRKFTTTANAVAQAAGIPLGMVYVGKSNPKERVRRNTATITVEKLSHCWQDLTSVWFFWVRLESMWHSKIQLGRTVENDNIMHEIMAMLSYDSSEGGWAVFSKGSAEMTRAKGSTFLTCLEKYEEWKGQVPPKGFLPALKDHLEQLHTPHHCNRLVLPGTAGNIPEKVVCSECNRLMERFIMYQCCDE</sequence>
<organism evidence="1 2">
    <name type="scientific">Melia azedarach</name>
    <name type="common">Chinaberry tree</name>
    <dbReference type="NCBI Taxonomy" id="155640"/>
    <lineage>
        <taxon>Eukaryota</taxon>
        <taxon>Viridiplantae</taxon>
        <taxon>Streptophyta</taxon>
        <taxon>Embryophyta</taxon>
        <taxon>Tracheophyta</taxon>
        <taxon>Spermatophyta</taxon>
        <taxon>Magnoliopsida</taxon>
        <taxon>eudicotyledons</taxon>
        <taxon>Gunneridae</taxon>
        <taxon>Pentapetalae</taxon>
        <taxon>rosids</taxon>
        <taxon>malvids</taxon>
        <taxon>Sapindales</taxon>
        <taxon>Meliaceae</taxon>
        <taxon>Melia</taxon>
    </lineage>
</organism>
<dbReference type="EMBL" id="CM051394">
    <property type="protein sequence ID" value="KAJ4729332.1"/>
    <property type="molecule type" value="Genomic_DNA"/>
</dbReference>
<reference evidence="1 2" key="1">
    <citation type="journal article" date="2023" name="Science">
        <title>Complex scaffold remodeling in plant triterpene biosynthesis.</title>
        <authorList>
            <person name="De La Pena R."/>
            <person name="Hodgson H."/>
            <person name="Liu J.C."/>
            <person name="Stephenson M.J."/>
            <person name="Martin A.C."/>
            <person name="Owen C."/>
            <person name="Harkess A."/>
            <person name="Leebens-Mack J."/>
            <person name="Jimenez L.E."/>
            <person name="Osbourn A."/>
            <person name="Sattely E.S."/>
        </authorList>
    </citation>
    <scope>NUCLEOTIDE SEQUENCE [LARGE SCALE GENOMIC DNA]</scope>
    <source>
        <strain evidence="2">cv. JPN11</strain>
        <tissue evidence="1">Leaf</tissue>
    </source>
</reference>
<accession>A0ACC1Z1J6</accession>
<name>A0ACC1Z1J6_MELAZ</name>
<comment type="caution">
    <text evidence="1">The sequence shown here is derived from an EMBL/GenBank/DDBJ whole genome shotgun (WGS) entry which is preliminary data.</text>
</comment>
<dbReference type="Proteomes" id="UP001164539">
    <property type="component" value="Chromosome 1"/>
</dbReference>
<proteinExistence type="predicted"/>
<evidence type="ECO:0000313" key="1">
    <source>
        <dbReference type="EMBL" id="KAJ4729332.1"/>
    </source>
</evidence>